<protein>
    <recommendedName>
        <fullName evidence="8">Branched-chain amino acid transport system / permease component</fullName>
    </recommendedName>
</protein>
<gene>
    <name evidence="7" type="ORF">KBTEX_01789</name>
</gene>
<feature type="transmembrane region" description="Helical" evidence="6">
    <location>
        <begin position="88"/>
        <end position="107"/>
    </location>
</feature>
<evidence type="ECO:0000313" key="7">
    <source>
        <dbReference type="EMBL" id="QEA05466.1"/>
    </source>
</evidence>
<dbReference type="Pfam" id="PF02653">
    <property type="entry name" value="BPD_transp_2"/>
    <property type="match status" value="1"/>
</dbReference>
<dbReference type="EMBL" id="MN079102">
    <property type="protein sequence ID" value="QEA05466.1"/>
    <property type="molecule type" value="Genomic_DNA"/>
</dbReference>
<evidence type="ECO:0000256" key="2">
    <source>
        <dbReference type="ARBA" id="ARBA00022475"/>
    </source>
</evidence>
<dbReference type="InterPro" id="IPR001851">
    <property type="entry name" value="ABC_transp_permease"/>
</dbReference>
<keyword evidence="4 6" id="KW-1133">Transmembrane helix</keyword>
<feature type="transmembrane region" description="Helical" evidence="6">
    <location>
        <begin position="130"/>
        <end position="153"/>
    </location>
</feature>
<dbReference type="GO" id="GO:0022857">
    <property type="term" value="F:transmembrane transporter activity"/>
    <property type="evidence" value="ECO:0007669"/>
    <property type="project" value="InterPro"/>
</dbReference>
<dbReference type="GO" id="GO:0005886">
    <property type="term" value="C:plasma membrane"/>
    <property type="evidence" value="ECO:0007669"/>
    <property type="project" value="UniProtKB-SubCell"/>
</dbReference>
<organism evidence="7">
    <name type="scientific">uncultured organism</name>
    <dbReference type="NCBI Taxonomy" id="155900"/>
    <lineage>
        <taxon>unclassified sequences</taxon>
        <taxon>environmental samples</taxon>
    </lineage>
</organism>
<accession>A0A5B8R9K2</accession>
<reference evidence="7" key="1">
    <citation type="submission" date="2019-06" db="EMBL/GenBank/DDBJ databases">
        <authorList>
            <person name="Murdoch R.W."/>
            <person name="Fathepure B."/>
        </authorList>
    </citation>
    <scope>NUCLEOTIDE SEQUENCE</scope>
</reference>
<feature type="transmembrane region" description="Helical" evidence="6">
    <location>
        <begin position="209"/>
        <end position="230"/>
    </location>
</feature>
<name>A0A5B8R9K2_9ZZZZ</name>
<dbReference type="CDD" id="cd06574">
    <property type="entry name" value="TM_PBP1_branched-chain-AA_like"/>
    <property type="match status" value="1"/>
</dbReference>
<evidence type="ECO:0008006" key="8">
    <source>
        <dbReference type="Google" id="ProtNLM"/>
    </source>
</evidence>
<evidence type="ECO:0000256" key="1">
    <source>
        <dbReference type="ARBA" id="ARBA00004651"/>
    </source>
</evidence>
<feature type="transmembrane region" description="Helical" evidence="6">
    <location>
        <begin position="235"/>
        <end position="257"/>
    </location>
</feature>
<dbReference type="AlphaFoldDB" id="A0A5B8R9K2"/>
<comment type="subcellular location">
    <subcellularLocation>
        <location evidence="1">Cell membrane</location>
        <topology evidence="1">Multi-pass membrane protein</topology>
    </subcellularLocation>
</comment>
<proteinExistence type="predicted"/>
<keyword evidence="5 6" id="KW-0472">Membrane</keyword>
<evidence type="ECO:0000256" key="3">
    <source>
        <dbReference type="ARBA" id="ARBA00022692"/>
    </source>
</evidence>
<evidence type="ECO:0000256" key="4">
    <source>
        <dbReference type="ARBA" id="ARBA00022989"/>
    </source>
</evidence>
<keyword evidence="3 6" id="KW-0812">Transmembrane</keyword>
<feature type="transmembrane region" description="Helical" evidence="6">
    <location>
        <begin position="6"/>
        <end position="27"/>
    </location>
</feature>
<dbReference type="PANTHER" id="PTHR32196">
    <property type="entry name" value="ABC TRANSPORTER PERMEASE PROTEIN YPHD-RELATED-RELATED"/>
    <property type="match status" value="1"/>
</dbReference>
<feature type="transmembrane region" description="Helical" evidence="6">
    <location>
        <begin position="183"/>
        <end position="203"/>
    </location>
</feature>
<keyword evidence="2" id="KW-1003">Cell membrane</keyword>
<sequence length="307" mass="31880">MSQIAILGAIETGLLFGLVAIGVFLSFRILNFPDLTVDGSLPLGAAVAATLILAGVNPWLSTVAAFFAGAGAGLVTAWLNVRLRILHLLASILVMISLHTVNLRIMGRPNVALLGEPTVFSAFEGLDIPYYWLNPAVLLVVVLVTGYLITRFLGSEMGLGMRATGANPRMASAQGIHTGRMTLLGIALSNALVALAGALFAQIQGAADITMGIGTIVIGLAAVIVGEALVPPKTIVRAVIGAVIGSIIYRFAVAFALNAEFIGLQAQDLKLITAVLVVVAMVLPGLRTKRAMQRRARATPANKGGQG</sequence>
<feature type="transmembrane region" description="Helical" evidence="6">
    <location>
        <begin position="62"/>
        <end position="81"/>
    </location>
</feature>
<feature type="transmembrane region" description="Helical" evidence="6">
    <location>
        <begin position="269"/>
        <end position="286"/>
    </location>
</feature>
<evidence type="ECO:0000256" key="6">
    <source>
        <dbReference type="SAM" id="Phobius"/>
    </source>
</evidence>
<dbReference type="PANTHER" id="PTHR32196:SF69">
    <property type="entry name" value="BRANCHED-CHAIN AMINO ACID TRANSPORT SYSTEM, PERMEASE PROTEIN"/>
    <property type="match status" value="1"/>
</dbReference>
<evidence type="ECO:0000256" key="5">
    <source>
        <dbReference type="ARBA" id="ARBA00023136"/>
    </source>
</evidence>